<dbReference type="Proteomes" id="UP000652231">
    <property type="component" value="Unassembled WGS sequence"/>
</dbReference>
<evidence type="ECO:0000256" key="1">
    <source>
        <dbReference type="ARBA" id="ARBA00022729"/>
    </source>
</evidence>
<evidence type="ECO:0000313" key="7">
    <source>
        <dbReference type="Proteomes" id="UP000652231"/>
    </source>
</evidence>
<gene>
    <name evidence="6" type="ORF">GCM10011312_25490</name>
</gene>
<keyword evidence="2" id="KW-0677">Repeat</keyword>
<evidence type="ECO:0000259" key="4">
    <source>
        <dbReference type="Pfam" id="PF15902"/>
    </source>
</evidence>
<dbReference type="InterPro" id="IPR031778">
    <property type="entry name" value="Sortilin_N"/>
</dbReference>
<dbReference type="SUPFAM" id="SSF110296">
    <property type="entry name" value="Oligoxyloglucan reducing end-specific cellobiohydrolase"/>
    <property type="match status" value="2"/>
</dbReference>
<dbReference type="PANTHER" id="PTHR43739">
    <property type="entry name" value="XYLOGLUCANASE (EUROFUNG)"/>
    <property type="match status" value="1"/>
</dbReference>
<organism evidence="6 7">
    <name type="scientific">Planktosalinus lacus</name>
    <dbReference type="NCBI Taxonomy" id="1526573"/>
    <lineage>
        <taxon>Bacteria</taxon>
        <taxon>Pseudomonadati</taxon>
        <taxon>Bacteroidota</taxon>
        <taxon>Flavobacteriia</taxon>
        <taxon>Flavobacteriales</taxon>
        <taxon>Flavobacteriaceae</taxon>
        <taxon>Planktosalinus</taxon>
    </lineage>
</organism>
<dbReference type="InterPro" id="IPR026444">
    <property type="entry name" value="Secre_tail"/>
</dbReference>
<dbReference type="PANTHER" id="PTHR43739:SF5">
    <property type="entry name" value="EXO-ALPHA-SIALIDASE"/>
    <property type="match status" value="1"/>
</dbReference>
<dbReference type="NCBIfam" id="TIGR04183">
    <property type="entry name" value="Por_Secre_tail"/>
    <property type="match status" value="1"/>
</dbReference>
<comment type="caution">
    <text evidence="6">The sequence shown here is derived from an EMBL/GenBank/DDBJ whole genome shotgun (WGS) entry which is preliminary data.</text>
</comment>
<dbReference type="AlphaFoldDB" id="A0A8J2VB71"/>
<keyword evidence="1 3" id="KW-0732">Signal</keyword>
<protein>
    <recommendedName>
        <fullName evidence="8">Secretion system C-terminal sorting domain-containing protein</fullName>
    </recommendedName>
</protein>
<dbReference type="InterPro" id="IPR015943">
    <property type="entry name" value="WD40/YVTN_repeat-like_dom_sf"/>
</dbReference>
<dbReference type="InterPro" id="IPR052025">
    <property type="entry name" value="Xyloglucanase_GH74"/>
</dbReference>
<dbReference type="EMBL" id="BMGK01000013">
    <property type="protein sequence ID" value="GGE00971.1"/>
    <property type="molecule type" value="Genomic_DNA"/>
</dbReference>
<reference evidence="6" key="2">
    <citation type="submission" date="2020-09" db="EMBL/GenBank/DDBJ databases">
        <authorList>
            <person name="Sun Q."/>
            <person name="Zhou Y."/>
        </authorList>
    </citation>
    <scope>NUCLEOTIDE SEQUENCE</scope>
    <source>
        <strain evidence="6">CGMCC 1.12924</strain>
    </source>
</reference>
<dbReference type="RefSeq" id="WP_188443158.1">
    <property type="nucleotide sequence ID" value="NZ_BMGK01000013.1"/>
</dbReference>
<evidence type="ECO:0000256" key="2">
    <source>
        <dbReference type="ARBA" id="ARBA00022737"/>
    </source>
</evidence>
<proteinExistence type="predicted"/>
<dbReference type="Gene3D" id="2.130.10.10">
    <property type="entry name" value="YVTN repeat-like/Quinoprotein amine dehydrogenase"/>
    <property type="match status" value="3"/>
</dbReference>
<dbReference type="Pfam" id="PF18962">
    <property type="entry name" value="Por_Secre_tail"/>
    <property type="match status" value="1"/>
</dbReference>
<evidence type="ECO:0000259" key="5">
    <source>
        <dbReference type="Pfam" id="PF18962"/>
    </source>
</evidence>
<evidence type="ECO:0000313" key="6">
    <source>
        <dbReference type="EMBL" id="GGE00971.1"/>
    </source>
</evidence>
<sequence>MKSITALLFLSITFSLTFITSQAQAEYQLMIDEGVHKVSDVQQSAETFFMDKPKGRGSGYKQYKRWEYMALRMMDESGYLKAPEFYINELQQLNARLNENRSLFLNDNWEEMGPVSWNATTSWNPGVGRITTFSIDEANEEHIIIGAETGGVWKSIDGGQNWLPLTDYFSNLYVYSTAIMPENNNVYFFGSNMGRIYKSPDGGSTWEQIGSAGNSVVNKILIHPVNSNIMFASSQNSGVYKSIDGGQSWTSVISDNRGYDIEFKQDDPNVVFASGSFFHKSIDGGDTFSVISGFDNTGAKMIGVSEDNPEVVYIIEATESRFNGIYVSNDAGENFLKLDHGNNNYFGYSLEADDTSGQAPRDMDIAVNPNNSSEVHIAGIHTWMSTDGGQSFTITSHWVPGTASANDIGYNHADVDIIEFYGNTLYTGTDGGIFKATNTIDINSNYYTDITEGLGIRQFYKIGISQTTPVVVSGGSQDNGTSFYTADQGWRDWLGADGMESFIDKDNNNIMYGTTQFGQLYRTTNGGITFTGISEPGPGEGNWVTPVEQDPIAPNTIYLGYDRIYKSQNSGSSWTAISQFLGGSADHLKIAPSNPNVMYAARGSQLYKTTSGSGTWQQLSGFGGNINSIAIHPTNPDKVAIATTSVLKVFVSEDGGQTWETHNSGLPNFQPLALVWQDNQLDGLYLGMNYGIYYIDNTFDEWQVFNNNLPNVIINELEINYSENKIYAATYGRGLWTSPVYDGVLSINEIEVFNSLKVYPVPAKNYLNIEWNEEYLSELRVFDSTGKLVYFENDVNLTNNPQISVADFSAGIYFLRINNEKGIFTKKISVK</sequence>
<evidence type="ECO:0000256" key="3">
    <source>
        <dbReference type="SAM" id="SignalP"/>
    </source>
</evidence>
<dbReference type="GO" id="GO:0010411">
    <property type="term" value="P:xyloglucan metabolic process"/>
    <property type="evidence" value="ECO:0007669"/>
    <property type="project" value="TreeGrafter"/>
</dbReference>
<feature type="domain" description="Secretion system C-terminal sorting" evidence="5">
    <location>
        <begin position="758"/>
        <end position="830"/>
    </location>
</feature>
<evidence type="ECO:0008006" key="8">
    <source>
        <dbReference type="Google" id="ProtNLM"/>
    </source>
</evidence>
<feature type="signal peptide" evidence="3">
    <location>
        <begin position="1"/>
        <end position="25"/>
    </location>
</feature>
<feature type="domain" description="Sortilin N-terminal" evidence="4">
    <location>
        <begin position="195"/>
        <end position="275"/>
    </location>
</feature>
<reference evidence="6" key="1">
    <citation type="journal article" date="2014" name="Int. J. Syst. Evol. Microbiol.">
        <title>Complete genome sequence of Corynebacterium casei LMG S-19264T (=DSM 44701T), isolated from a smear-ripened cheese.</title>
        <authorList>
            <consortium name="US DOE Joint Genome Institute (JGI-PGF)"/>
            <person name="Walter F."/>
            <person name="Albersmeier A."/>
            <person name="Kalinowski J."/>
            <person name="Ruckert C."/>
        </authorList>
    </citation>
    <scope>NUCLEOTIDE SEQUENCE</scope>
    <source>
        <strain evidence="6">CGMCC 1.12924</strain>
    </source>
</reference>
<name>A0A8J2VB71_9FLAO</name>
<accession>A0A8J2VB71</accession>
<keyword evidence="7" id="KW-1185">Reference proteome</keyword>
<dbReference type="Pfam" id="PF15902">
    <property type="entry name" value="Sortilin-Vps10"/>
    <property type="match status" value="1"/>
</dbReference>
<feature type="chain" id="PRO_5035152039" description="Secretion system C-terminal sorting domain-containing protein" evidence="3">
    <location>
        <begin position="26"/>
        <end position="831"/>
    </location>
</feature>